<feature type="transmembrane region" description="Helical" evidence="1">
    <location>
        <begin position="451"/>
        <end position="470"/>
    </location>
</feature>
<dbReference type="Proteomes" id="UP000293331">
    <property type="component" value="Unassembled WGS sequence"/>
</dbReference>
<evidence type="ECO:0000313" key="3">
    <source>
        <dbReference type="Proteomes" id="UP000293331"/>
    </source>
</evidence>
<keyword evidence="1" id="KW-0812">Transmembrane</keyword>
<gene>
    <name evidence="2" type="ORF">EWM62_11845</name>
</gene>
<dbReference type="EMBL" id="SEWG01000004">
    <property type="protein sequence ID" value="RYU90222.1"/>
    <property type="molecule type" value="Genomic_DNA"/>
</dbReference>
<dbReference type="NCBIfam" id="TIGR04370">
    <property type="entry name" value="glyco_rpt_poly"/>
    <property type="match status" value="1"/>
</dbReference>
<feature type="transmembrane region" description="Helical" evidence="1">
    <location>
        <begin position="426"/>
        <end position="445"/>
    </location>
</feature>
<accession>A0A4Q5LMJ1</accession>
<reference evidence="2 3" key="1">
    <citation type="submission" date="2019-02" db="EMBL/GenBank/DDBJ databases">
        <title>Bacterial novel species Mucilaginibacter sp. 17JY9-4 isolated from soil.</title>
        <authorList>
            <person name="Jung H.-Y."/>
        </authorList>
    </citation>
    <scope>NUCLEOTIDE SEQUENCE [LARGE SCALE GENOMIC DNA]</scope>
    <source>
        <strain evidence="2 3">17JY9-4</strain>
    </source>
</reference>
<feature type="transmembrane region" description="Helical" evidence="1">
    <location>
        <begin position="148"/>
        <end position="171"/>
    </location>
</feature>
<feature type="transmembrane region" description="Helical" evidence="1">
    <location>
        <begin position="244"/>
        <end position="260"/>
    </location>
</feature>
<feature type="transmembrane region" description="Helical" evidence="1">
    <location>
        <begin position="36"/>
        <end position="53"/>
    </location>
</feature>
<feature type="transmembrane region" description="Helical" evidence="1">
    <location>
        <begin position="394"/>
        <end position="414"/>
    </location>
</feature>
<proteinExistence type="predicted"/>
<comment type="caution">
    <text evidence="2">The sequence shown here is derived from an EMBL/GenBank/DDBJ whole genome shotgun (WGS) entry which is preliminary data.</text>
</comment>
<sequence>MRNSRSNNGLITTIHLIAILPLLLLFFTAPKGADEVIIWPCLIIFYVIFYRSYKRPVKINNTSSFIKIDLLFLIFYYIIYYLPYQGYILGLNTLNTKLKFDPYIQYSDMSMLASTIGLLAFSAGYTRIQRIKIDQKTLSVDAKLPNKYLNRLLLTIVICTVVCLGVFSSSAGKLVVGSYSGSSTGDKDADGVFFLTTFFVMLLEGAAIFNYKNYGRLTRPLILISVAIAIGWSVFLLILGDRNTFFLVAIVAIGGYYAIIKSISRMRIFVLLVGALLLYQVVAISRTAKERSFDAIIESFNNSDSYDANSLVGEESSFTTTTVGARAGFYLVPNREDYYYGKFKALGILGVIPYSRAFIVDPNDRFISSSKVLGYYLLGSNATWGVGSNIVTDIYFDFGILGVIALMYIVGWFARYFQNKVLVNPNSIKWTTIYLLAIALIAEMPRYTFDFPVRNLAWAFLFFSVFDFFMKPRILRRRYKF</sequence>
<feature type="transmembrane region" description="Helical" evidence="1">
    <location>
        <begin position="267"/>
        <end position="285"/>
    </location>
</feature>
<dbReference type="RefSeq" id="WP_129876879.1">
    <property type="nucleotide sequence ID" value="NZ_SEWG01000004.1"/>
</dbReference>
<feature type="transmembrane region" description="Helical" evidence="1">
    <location>
        <begin position="191"/>
        <end position="209"/>
    </location>
</feature>
<dbReference type="OrthoDB" id="1417452at2"/>
<dbReference type="Pfam" id="PF14296">
    <property type="entry name" value="O-ag_pol_Wzy"/>
    <property type="match status" value="1"/>
</dbReference>
<keyword evidence="3" id="KW-1185">Reference proteome</keyword>
<keyword evidence="1" id="KW-0472">Membrane</keyword>
<dbReference type="InterPro" id="IPR029468">
    <property type="entry name" value="O-ag_pol_Wzy"/>
</dbReference>
<evidence type="ECO:0000256" key="1">
    <source>
        <dbReference type="SAM" id="Phobius"/>
    </source>
</evidence>
<dbReference type="AlphaFoldDB" id="A0A4Q5LMJ1"/>
<feature type="transmembrane region" description="Helical" evidence="1">
    <location>
        <begin position="12"/>
        <end position="30"/>
    </location>
</feature>
<feature type="transmembrane region" description="Helical" evidence="1">
    <location>
        <begin position="221"/>
        <end position="238"/>
    </location>
</feature>
<organism evidence="2 3">
    <name type="scientific">Mucilaginibacter terrigena</name>
    <dbReference type="NCBI Taxonomy" id="2492395"/>
    <lineage>
        <taxon>Bacteria</taxon>
        <taxon>Pseudomonadati</taxon>
        <taxon>Bacteroidota</taxon>
        <taxon>Sphingobacteriia</taxon>
        <taxon>Sphingobacteriales</taxon>
        <taxon>Sphingobacteriaceae</taxon>
        <taxon>Mucilaginibacter</taxon>
    </lineage>
</organism>
<feature type="transmembrane region" description="Helical" evidence="1">
    <location>
        <begin position="65"/>
        <end position="83"/>
    </location>
</feature>
<protein>
    <submittedName>
        <fullName evidence="2">Oligosaccharide repeat unit polymerase</fullName>
    </submittedName>
</protein>
<feature type="transmembrane region" description="Helical" evidence="1">
    <location>
        <begin position="103"/>
        <end position="128"/>
    </location>
</feature>
<keyword evidence="1" id="KW-1133">Transmembrane helix</keyword>
<name>A0A4Q5LMJ1_9SPHI</name>
<evidence type="ECO:0000313" key="2">
    <source>
        <dbReference type="EMBL" id="RYU90222.1"/>
    </source>
</evidence>